<dbReference type="Gene3D" id="3.30.540.10">
    <property type="entry name" value="Fructose-1,6-Bisphosphatase, subunit A, domain 1"/>
    <property type="match status" value="1"/>
</dbReference>
<dbReference type="PROSITE" id="PS00629">
    <property type="entry name" value="IMP_1"/>
    <property type="match status" value="1"/>
</dbReference>
<keyword evidence="6" id="KW-1185">Reference proteome</keyword>
<dbReference type="InterPro" id="IPR000760">
    <property type="entry name" value="Inositol_monophosphatase-like"/>
</dbReference>
<dbReference type="SUPFAM" id="SSF56655">
    <property type="entry name" value="Carbohydrate phosphatase"/>
    <property type="match status" value="1"/>
</dbReference>
<protein>
    <submittedName>
        <fullName evidence="5">Inositol-phosphate phosphatase</fullName>
    </submittedName>
</protein>
<dbReference type="PRINTS" id="PR00377">
    <property type="entry name" value="IMPHPHTASES"/>
</dbReference>
<dbReference type="Proteomes" id="UP001064632">
    <property type="component" value="Chromosome"/>
</dbReference>
<dbReference type="RefSeq" id="WP_261694530.1">
    <property type="nucleotide sequence ID" value="NZ_CP104694.1"/>
</dbReference>
<evidence type="ECO:0000256" key="4">
    <source>
        <dbReference type="ARBA" id="ARBA00022842"/>
    </source>
</evidence>
<evidence type="ECO:0000256" key="3">
    <source>
        <dbReference type="ARBA" id="ARBA00022801"/>
    </source>
</evidence>
<dbReference type="PANTHER" id="PTHR20854">
    <property type="entry name" value="INOSITOL MONOPHOSPHATASE"/>
    <property type="match status" value="1"/>
</dbReference>
<keyword evidence="2" id="KW-0479">Metal-binding</keyword>
<organism evidence="5 6">
    <name type="scientific">Tahibacter amnicola</name>
    <dbReference type="NCBI Taxonomy" id="2976241"/>
    <lineage>
        <taxon>Bacteria</taxon>
        <taxon>Pseudomonadati</taxon>
        <taxon>Pseudomonadota</taxon>
        <taxon>Gammaproteobacteria</taxon>
        <taxon>Lysobacterales</taxon>
        <taxon>Rhodanobacteraceae</taxon>
        <taxon>Tahibacter</taxon>
    </lineage>
</organism>
<proteinExistence type="inferred from homology"/>
<dbReference type="InterPro" id="IPR020583">
    <property type="entry name" value="Inositol_monoP_metal-BS"/>
</dbReference>
<accession>A0ABY6BCK1</accession>
<reference evidence="5" key="1">
    <citation type="submission" date="2022-09" db="EMBL/GenBank/DDBJ databases">
        <title>Tahibacter sp. nov., isolated from a fresh water.</title>
        <authorList>
            <person name="Baek J.H."/>
            <person name="Lee J.K."/>
            <person name="Kim J.M."/>
            <person name="Jeon C.O."/>
        </authorList>
    </citation>
    <scope>NUCLEOTIDE SEQUENCE</scope>
    <source>
        <strain evidence="5">W38</strain>
    </source>
</reference>
<evidence type="ECO:0000256" key="2">
    <source>
        <dbReference type="ARBA" id="ARBA00022723"/>
    </source>
</evidence>
<keyword evidence="3" id="KW-0378">Hydrolase</keyword>
<gene>
    <name evidence="5" type="ORF">N4264_22935</name>
</gene>
<dbReference type="Pfam" id="PF00459">
    <property type="entry name" value="Inositol_P"/>
    <property type="match status" value="1"/>
</dbReference>
<evidence type="ECO:0000256" key="1">
    <source>
        <dbReference type="ARBA" id="ARBA00009759"/>
    </source>
</evidence>
<evidence type="ECO:0000313" key="5">
    <source>
        <dbReference type="EMBL" id="UXI67560.1"/>
    </source>
</evidence>
<sequence length="269" mass="29157">MTIAPDDAFLDHALDVARQAAAAAAEVIRHYYRAGFDVEIKADETPVTVADREAEAAIKRVLRAAFPDHAYYGEEEGREGDSDWLWLIDPIDGTKSFVRRYPFFSTQIALMYRGELVAGVSSASEYGELAWARRGGGAYLNGERVQVSAATDFTAQTAISFGNIKTLSRDPRWQAFASMIQRSGRTRGYGDFVHYHLLARGCIDLVVESDVNILDFAPLVVILREAGAVFTDLEGGEPSLATTGILAGPPGLHARALAEFTAALGKSPA</sequence>
<dbReference type="Gene3D" id="3.40.190.80">
    <property type="match status" value="1"/>
</dbReference>
<name>A0ABY6BCK1_9GAMM</name>
<comment type="similarity">
    <text evidence="1">Belongs to the inositol monophosphatase superfamily.</text>
</comment>
<keyword evidence="4" id="KW-0460">Magnesium</keyword>
<dbReference type="EMBL" id="CP104694">
    <property type="protein sequence ID" value="UXI67560.1"/>
    <property type="molecule type" value="Genomic_DNA"/>
</dbReference>
<evidence type="ECO:0000313" key="6">
    <source>
        <dbReference type="Proteomes" id="UP001064632"/>
    </source>
</evidence>
<dbReference type="PANTHER" id="PTHR20854:SF4">
    <property type="entry name" value="INOSITOL-1-MONOPHOSPHATASE-RELATED"/>
    <property type="match status" value="1"/>
</dbReference>